<dbReference type="AlphaFoldDB" id="R4KMU2"/>
<reference evidence="2 3" key="1">
    <citation type="submission" date="2012-01" db="EMBL/GenBank/DDBJ databases">
        <title>Complete sequence of Desulfotomaculum gibsoniae DSM 7213.</title>
        <authorList>
            <consortium name="US DOE Joint Genome Institute"/>
            <person name="Lucas S."/>
            <person name="Han J."/>
            <person name="Lapidus A."/>
            <person name="Cheng J.-F."/>
            <person name="Goodwin L."/>
            <person name="Pitluck S."/>
            <person name="Peters L."/>
            <person name="Ovchinnikova G."/>
            <person name="Teshima H."/>
            <person name="Detter J.C."/>
            <person name="Han C."/>
            <person name="Tapia R."/>
            <person name="Land M."/>
            <person name="Hauser L."/>
            <person name="Kyrpides N."/>
            <person name="Ivanova N."/>
            <person name="Pagani I."/>
            <person name="Parshina S."/>
            <person name="Plugge C."/>
            <person name="Muyzer G."/>
            <person name="Kuever J."/>
            <person name="Ivanova A."/>
            <person name="Nazina T."/>
            <person name="Klenk H.-P."/>
            <person name="Brambilla E."/>
            <person name="Spring S."/>
            <person name="Stams A.F."/>
            <person name="Woyke T."/>
        </authorList>
    </citation>
    <scope>NUCLEOTIDE SEQUENCE [LARGE SCALE GENOMIC DNA]</scope>
    <source>
        <strain evidence="2 3">DSM 7213</strain>
    </source>
</reference>
<dbReference type="RefSeq" id="WP_006522741.1">
    <property type="nucleotide sequence ID" value="NC_021184.1"/>
</dbReference>
<dbReference type="PANTHER" id="PTHR40101:SF1">
    <property type="entry name" value="4FE-4S DOMAIN-CONTAINING PROTEIN"/>
    <property type="match status" value="1"/>
</dbReference>
<keyword evidence="3" id="KW-1185">Reference proteome</keyword>
<dbReference type="EMBL" id="CP003273">
    <property type="protein sequence ID" value="AGL00951.1"/>
    <property type="molecule type" value="Genomic_DNA"/>
</dbReference>
<evidence type="ECO:0000313" key="3">
    <source>
        <dbReference type="Proteomes" id="UP000013520"/>
    </source>
</evidence>
<evidence type="ECO:0000313" key="2">
    <source>
        <dbReference type="EMBL" id="AGL00951.1"/>
    </source>
</evidence>
<dbReference type="Pfam" id="PF09918">
    <property type="entry name" value="DUF2148"/>
    <property type="match status" value="1"/>
</dbReference>
<sequence>MSGIMQTVAGLMAVAARTAPKSLGQDYLDIQVLAGDDLRRLADEMDKFGRETGKINFDRDAENIRHSDAVLFVSLRENQPLGLDCGACGQDKCAQLESRQGPDFEGPLCAWRVMDLGIAIGSAAKTAGILNVDNRVMYRPAAVAKKMGLVKGAIVCAIPISATSKNIYFDRPVK</sequence>
<dbReference type="STRING" id="767817.Desgi_1454"/>
<dbReference type="KEGG" id="dgi:Desgi_1454"/>
<name>R4KMU2_9FIRM</name>
<gene>
    <name evidence="2" type="ORF">Desgi_1454</name>
</gene>
<feature type="domain" description="DUF2148" evidence="1">
    <location>
        <begin position="105"/>
        <end position="171"/>
    </location>
</feature>
<proteinExistence type="predicted"/>
<dbReference type="InterPro" id="IPR019224">
    <property type="entry name" value="DUF2148"/>
</dbReference>
<dbReference type="Proteomes" id="UP000013520">
    <property type="component" value="Chromosome"/>
</dbReference>
<organism evidence="2 3">
    <name type="scientific">Desulfoscipio gibsoniae DSM 7213</name>
    <dbReference type="NCBI Taxonomy" id="767817"/>
    <lineage>
        <taxon>Bacteria</taxon>
        <taxon>Bacillati</taxon>
        <taxon>Bacillota</taxon>
        <taxon>Clostridia</taxon>
        <taxon>Eubacteriales</taxon>
        <taxon>Desulfallaceae</taxon>
        <taxon>Desulfoscipio</taxon>
    </lineage>
</organism>
<accession>R4KMU2</accession>
<evidence type="ECO:0000259" key="1">
    <source>
        <dbReference type="Pfam" id="PF09918"/>
    </source>
</evidence>
<dbReference type="eggNOG" id="COG4739">
    <property type="taxonomic scope" value="Bacteria"/>
</dbReference>
<protein>
    <submittedName>
        <fullName evidence="2">Uncharacterized protein containing a ferredoxin domain</fullName>
    </submittedName>
</protein>
<dbReference type="HOGENOM" id="CLU_111491_0_0_9"/>
<dbReference type="PANTHER" id="PTHR40101">
    <property type="entry name" value="CONSERVED PROTEIN"/>
    <property type="match status" value="1"/>
</dbReference>